<keyword evidence="10" id="KW-0238">DNA-binding</keyword>
<evidence type="ECO:0000256" key="13">
    <source>
        <dbReference type="ARBA" id="ARBA00023204"/>
    </source>
</evidence>
<dbReference type="GO" id="GO:0032993">
    <property type="term" value="C:protein-DNA complex"/>
    <property type="evidence" value="ECO:0007669"/>
    <property type="project" value="TreeGrafter"/>
</dbReference>
<keyword evidence="13" id="KW-0234">DNA repair</keyword>
<dbReference type="GO" id="GO:0006285">
    <property type="term" value="P:base-excision repair, AP site formation"/>
    <property type="evidence" value="ECO:0007669"/>
    <property type="project" value="TreeGrafter"/>
</dbReference>
<keyword evidence="5" id="KW-0808">Transferase</keyword>
<gene>
    <name evidence="15" type="ORF">EDC29_10435</name>
</gene>
<dbReference type="SMART" id="SM01009">
    <property type="entry name" value="AlkA_N"/>
    <property type="match status" value="1"/>
</dbReference>
<evidence type="ECO:0000256" key="6">
    <source>
        <dbReference type="ARBA" id="ARBA00022723"/>
    </source>
</evidence>
<protein>
    <recommendedName>
        <fullName evidence="3">DNA-3-methyladenine glycosylase II</fullName>
        <ecNumber evidence="3">3.2.2.21</ecNumber>
    </recommendedName>
</protein>
<dbReference type="PROSITE" id="PS01124">
    <property type="entry name" value="HTH_ARAC_FAMILY_2"/>
    <property type="match status" value="1"/>
</dbReference>
<dbReference type="Pfam" id="PF12833">
    <property type="entry name" value="HTH_18"/>
    <property type="match status" value="1"/>
</dbReference>
<dbReference type="GO" id="GO:0003700">
    <property type="term" value="F:DNA-binding transcription factor activity"/>
    <property type="evidence" value="ECO:0007669"/>
    <property type="project" value="InterPro"/>
</dbReference>
<name>A0A4R4AB71_MARGR</name>
<dbReference type="PROSITE" id="PS00041">
    <property type="entry name" value="HTH_ARAC_FAMILY_1"/>
    <property type="match status" value="1"/>
</dbReference>
<evidence type="ECO:0000256" key="11">
    <source>
        <dbReference type="ARBA" id="ARBA00023159"/>
    </source>
</evidence>
<comment type="cofactor">
    <cofactor evidence="2">
        <name>Zn(2+)</name>
        <dbReference type="ChEBI" id="CHEBI:29105"/>
    </cofactor>
</comment>
<dbReference type="AlphaFoldDB" id="A0A4R4AB71"/>
<dbReference type="EMBL" id="SMDC01000004">
    <property type="protein sequence ID" value="TCW36252.1"/>
    <property type="molecule type" value="Genomic_DNA"/>
</dbReference>
<dbReference type="Pfam" id="PF06029">
    <property type="entry name" value="AlkA_N"/>
    <property type="match status" value="1"/>
</dbReference>
<dbReference type="InterPro" id="IPR020449">
    <property type="entry name" value="Tscrpt_reg_AraC-type_HTH"/>
</dbReference>
<dbReference type="Proteomes" id="UP000295247">
    <property type="component" value="Unassembled WGS sequence"/>
</dbReference>
<dbReference type="Gene3D" id="1.10.340.30">
    <property type="entry name" value="Hypothetical protein, domain 2"/>
    <property type="match status" value="1"/>
</dbReference>
<dbReference type="SUPFAM" id="SSF46689">
    <property type="entry name" value="Homeodomain-like"/>
    <property type="match status" value="1"/>
</dbReference>
<dbReference type="Gene3D" id="3.40.10.10">
    <property type="entry name" value="DNA Methylphosphotriester Repair Domain"/>
    <property type="match status" value="1"/>
</dbReference>
<dbReference type="InterPro" id="IPR010316">
    <property type="entry name" value="AlkA_N"/>
</dbReference>
<dbReference type="InterPro" id="IPR037046">
    <property type="entry name" value="AlkA_N_sf"/>
</dbReference>
<comment type="catalytic activity">
    <reaction evidence="1">
        <text>Hydrolysis of alkylated DNA, releasing 3-methyladenine, 3-methylguanine, 7-methylguanine and 7-methyladenine.</text>
        <dbReference type="EC" id="3.2.2.21"/>
    </reaction>
</comment>
<dbReference type="InterPro" id="IPR018060">
    <property type="entry name" value="HTH_AraC"/>
</dbReference>
<dbReference type="GO" id="GO:0043565">
    <property type="term" value="F:sequence-specific DNA binding"/>
    <property type="evidence" value="ECO:0007669"/>
    <property type="project" value="InterPro"/>
</dbReference>
<dbReference type="SUPFAM" id="SSF57884">
    <property type="entry name" value="Ada DNA repair protein, N-terminal domain (N-Ada 10)"/>
    <property type="match status" value="1"/>
</dbReference>
<dbReference type="InterPro" id="IPR051912">
    <property type="entry name" value="Alkylbase_DNA_Glycosylase/TA"/>
</dbReference>
<dbReference type="SMART" id="SM00342">
    <property type="entry name" value="HTH_ARAC"/>
    <property type="match status" value="1"/>
</dbReference>
<dbReference type="SMART" id="SM00478">
    <property type="entry name" value="ENDO3c"/>
    <property type="match status" value="1"/>
</dbReference>
<dbReference type="RefSeq" id="WP_132229257.1">
    <property type="nucleotide sequence ID" value="NZ_NRRH01000019.1"/>
</dbReference>
<dbReference type="Pfam" id="PF02805">
    <property type="entry name" value="Ada_Zn_binding"/>
    <property type="match status" value="1"/>
</dbReference>
<dbReference type="GO" id="GO:0032259">
    <property type="term" value="P:methylation"/>
    <property type="evidence" value="ECO:0007669"/>
    <property type="project" value="UniProtKB-KW"/>
</dbReference>
<evidence type="ECO:0000256" key="8">
    <source>
        <dbReference type="ARBA" id="ARBA00022833"/>
    </source>
</evidence>
<dbReference type="SUPFAM" id="SSF55945">
    <property type="entry name" value="TATA-box binding protein-like"/>
    <property type="match status" value="1"/>
</dbReference>
<dbReference type="Gene3D" id="1.10.10.60">
    <property type="entry name" value="Homeodomain-like"/>
    <property type="match status" value="1"/>
</dbReference>
<dbReference type="EC" id="3.2.2.21" evidence="3"/>
<evidence type="ECO:0000256" key="10">
    <source>
        <dbReference type="ARBA" id="ARBA00023125"/>
    </source>
</evidence>
<evidence type="ECO:0000256" key="12">
    <source>
        <dbReference type="ARBA" id="ARBA00023163"/>
    </source>
</evidence>
<accession>A0A4R4AB71</accession>
<dbReference type="GO" id="GO:0006307">
    <property type="term" value="P:DNA alkylation repair"/>
    <property type="evidence" value="ECO:0007669"/>
    <property type="project" value="TreeGrafter"/>
</dbReference>
<keyword evidence="8" id="KW-0862">Zinc</keyword>
<dbReference type="PRINTS" id="PR00032">
    <property type="entry name" value="HTHARAC"/>
</dbReference>
<evidence type="ECO:0000259" key="14">
    <source>
        <dbReference type="PROSITE" id="PS01124"/>
    </source>
</evidence>
<dbReference type="SUPFAM" id="SSF48150">
    <property type="entry name" value="DNA-glycosylase"/>
    <property type="match status" value="1"/>
</dbReference>
<dbReference type="GO" id="GO:0032131">
    <property type="term" value="F:alkylated DNA binding"/>
    <property type="evidence" value="ECO:0007669"/>
    <property type="project" value="TreeGrafter"/>
</dbReference>
<dbReference type="InterPro" id="IPR011257">
    <property type="entry name" value="DNA_glycosylase"/>
</dbReference>
<dbReference type="InterPro" id="IPR009057">
    <property type="entry name" value="Homeodomain-like_sf"/>
</dbReference>
<evidence type="ECO:0000256" key="2">
    <source>
        <dbReference type="ARBA" id="ARBA00001947"/>
    </source>
</evidence>
<evidence type="ECO:0000313" key="15">
    <source>
        <dbReference type="EMBL" id="TCW36252.1"/>
    </source>
</evidence>
<dbReference type="InterPro" id="IPR018062">
    <property type="entry name" value="HTH_AraC-typ_CS"/>
</dbReference>
<evidence type="ECO:0000256" key="1">
    <source>
        <dbReference type="ARBA" id="ARBA00000086"/>
    </source>
</evidence>
<evidence type="ECO:0000256" key="4">
    <source>
        <dbReference type="ARBA" id="ARBA00022603"/>
    </source>
</evidence>
<evidence type="ECO:0000313" key="16">
    <source>
        <dbReference type="Proteomes" id="UP000295247"/>
    </source>
</evidence>
<dbReference type="GO" id="GO:0008168">
    <property type="term" value="F:methyltransferase activity"/>
    <property type="evidence" value="ECO:0007669"/>
    <property type="project" value="UniProtKB-KW"/>
</dbReference>
<keyword evidence="7" id="KW-0227">DNA damage</keyword>
<sequence>MTSTIAPDDLALYRSARLRRDADFDGRFYFGVRTTGVFCRPSCPAPRALEENVAYFATLFEAVEQGFRPCLRCRPDMRSWTRHAHVEGGQLVAMALDLIQRGYLHHHGVDDLAAELLLSARQLRALFVRFLGVPPVKVGALQKAVLAKGLLLDSTFPITDIAFASGFGSVRQFNEVFRKVFGQTPGALREMRRHQGLEDSCLSYALDYDPGFDFGRVLDFLRRRAIRGVEVVTATQYARTFRVALLGRAEIAEGYFVVTDDPARSALALRIHSAHIACAMEIAARVRQMFDLETRFAEIQARFAADDLLRPGLEDGAVPRLSVAFDPFEFAVRAILGQQVSVRFAGELAARLAACAAQPTPADYPEGFDWFFPDRARLAGLDLSTIGLARARQAAVHALCRALEEGVFSLSPHQPAESFKRDILSVKGIGEWTADYVAMRGLGLVDSFPVTDLGIVKALTRERPMTRAEALRHAERWRPYRAYAALCLWNTNAVRAAPAEP</sequence>
<dbReference type="PANTHER" id="PTHR43003:SF13">
    <property type="entry name" value="DNA-3-METHYLADENINE GLYCOSYLASE 2"/>
    <property type="match status" value="1"/>
</dbReference>
<dbReference type="GO" id="GO:0008270">
    <property type="term" value="F:zinc ion binding"/>
    <property type="evidence" value="ECO:0007669"/>
    <property type="project" value="InterPro"/>
</dbReference>
<dbReference type="InterPro" id="IPR035451">
    <property type="entry name" value="Ada-like_dom_sf"/>
</dbReference>
<keyword evidence="12" id="KW-0804">Transcription</keyword>
<evidence type="ECO:0000256" key="5">
    <source>
        <dbReference type="ARBA" id="ARBA00022679"/>
    </source>
</evidence>
<dbReference type="GO" id="GO:0043916">
    <property type="term" value="F:DNA-7-methylguanine glycosylase activity"/>
    <property type="evidence" value="ECO:0007669"/>
    <property type="project" value="TreeGrafter"/>
</dbReference>
<organism evidence="15 16">
    <name type="scientific">Marichromatium gracile</name>
    <name type="common">Chromatium gracile</name>
    <dbReference type="NCBI Taxonomy" id="1048"/>
    <lineage>
        <taxon>Bacteria</taxon>
        <taxon>Pseudomonadati</taxon>
        <taxon>Pseudomonadota</taxon>
        <taxon>Gammaproteobacteria</taxon>
        <taxon>Chromatiales</taxon>
        <taxon>Chromatiaceae</taxon>
        <taxon>Marichromatium</taxon>
    </lineage>
</organism>
<evidence type="ECO:0000256" key="7">
    <source>
        <dbReference type="ARBA" id="ARBA00022763"/>
    </source>
</evidence>
<evidence type="ECO:0000256" key="9">
    <source>
        <dbReference type="ARBA" id="ARBA00023015"/>
    </source>
</evidence>
<dbReference type="InterPro" id="IPR003265">
    <property type="entry name" value="HhH-GPD_domain"/>
</dbReference>
<proteinExistence type="predicted"/>
<evidence type="ECO:0000256" key="3">
    <source>
        <dbReference type="ARBA" id="ARBA00012000"/>
    </source>
</evidence>
<feature type="domain" description="HTH araC/xylS-type" evidence="14">
    <location>
        <begin position="93"/>
        <end position="191"/>
    </location>
</feature>
<keyword evidence="6" id="KW-0479">Metal-binding</keyword>
<keyword evidence="11" id="KW-0010">Activator</keyword>
<keyword evidence="9" id="KW-0805">Transcription regulation</keyword>
<dbReference type="InterPro" id="IPR004026">
    <property type="entry name" value="Ada_DNA_repair_Zn-bd"/>
</dbReference>
<keyword evidence="4" id="KW-0489">Methyltransferase</keyword>
<dbReference type="Gene3D" id="1.10.1670.10">
    <property type="entry name" value="Helix-hairpin-Helix base-excision DNA repair enzymes (C-terminal)"/>
    <property type="match status" value="1"/>
</dbReference>
<dbReference type="InterPro" id="IPR023170">
    <property type="entry name" value="HhH_base_excis_C"/>
</dbReference>
<dbReference type="GO" id="GO:0005737">
    <property type="term" value="C:cytoplasm"/>
    <property type="evidence" value="ECO:0007669"/>
    <property type="project" value="TreeGrafter"/>
</dbReference>
<dbReference type="GO" id="GO:0008725">
    <property type="term" value="F:DNA-3-methyladenine glycosylase activity"/>
    <property type="evidence" value="ECO:0007669"/>
    <property type="project" value="TreeGrafter"/>
</dbReference>
<comment type="caution">
    <text evidence="15">The sequence shown here is derived from an EMBL/GenBank/DDBJ whole genome shotgun (WGS) entry which is preliminary data.</text>
</comment>
<dbReference type="CDD" id="cd00056">
    <property type="entry name" value="ENDO3c"/>
    <property type="match status" value="1"/>
</dbReference>
<dbReference type="PANTHER" id="PTHR43003">
    <property type="entry name" value="DNA-3-METHYLADENINE GLYCOSYLASE"/>
    <property type="match status" value="1"/>
</dbReference>
<reference evidence="15 16" key="1">
    <citation type="submission" date="2019-03" db="EMBL/GenBank/DDBJ databases">
        <title>Genomic Encyclopedia of Type Strains, Phase IV (KMG-IV): sequencing the most valuable type-strain genomes for metagenomic binning, comparative biology and taxonomic classification.</title>
        <authorList>
            <person name="Goeker M."/>
        </authorList>
    </citation>
    <scope>NUCLEOTIDE SEQUENCE [LARGE SCALE GENOMIC DNA]</scope>
    <source>
        <strain evidence="15 16">DSM 203</strain>
    </source>
</reference>
<dbReference type="Gene3D" id="3.30.310.20">
    <property type="entry name" value="DNA-3-methyladenine glycosylase AlkA, N-terminal domain"/>
    <property type="match status" value="1"/>
</dbReference>